<keyword evidence="2" id="KW-0449">Lipoprotein</keyword>
<name>A0A250J7X3_9BACT</name>
<protein>
    <submittedName>
        <fullName evidence="2">Lipoprotein</fullName>
    </submittedName>
</protein>
<gene>
    <name evidence="2" type="ORF">CYFUS_005072</name>
</gene>
<dbReference type="AlphaFoldDB" id="A0A250J7X3"/>
<accession>A0A250J7X3</accession>
<sequence>MRLLSLSVVGAVAALDLAGCSKPSAPTEDAGTAVISPPDAALAQPGPATFTLRYTLADAGTESIPVVGEEEGRPIVEPTSALELRSSQVLRNYRVRLFDEADRALVSDDTAEESSDGLLYRISLPTPLKSGHGYVLVIDAQTGSSMTDAQGREIADIRMPFQVSGEKEKPPPPPAKKRRSR</sequence>
<dbReference type="Proteomes" id="UP000217257">
    <property type="component" value="Chromosome"/>
</dbReference>
<organism evidence="2 3">
    <name type="scientific">Cystobacter fuscus</name>
    <dbReference type="NCBI Taxonomy" id="43"/>
    <lineage>
        <taxon>Bacteria</taxon>
        <taxon>Pseudomonadati</taxon>
        <taxon>Myxococcota</taxon>
        <taxon>Myxococcia</taxon>
        <taxon>Myxococcales</taxon>
        <taxon>Cystobacterineae</taxon>
        <taxon>Archangiaceae</taxon>
        <taxon>Cystobacter</taxon>
    </lineage>
</organism>
<evidence type="ECO:0000313" key="2">
    <source>
        <dbReference type="EMBL" id="ATB39627.1"/>
    </source>
</evidence>
<evidence type="ECO:0000313" key="3">
    <source>
        <dbReference type="Proteomes" id="UP000217257"/>
    </source>
</evidence>
<evidence type="ECO:0000256" key="1">
    <source>
        <dbReference type="SAM" id="MobiDB-lite"/>
    </source>
</evidence>
<reference evidence="2 3" key="1">
    <citation type="submission" date="2017-06" db="EMBL/GenBank/DDBJ databases">
        <title>Sequencing and comparative analysis of myxobacterial genomes.</title>
        <authorList>
            <person name="Rupp O."/>
            <person name="Goesmann A."/>
            <person name="Sogaard-Andersen L."/>
        </authorList>
    </citation>
    <scope>NUCLEOTIDE SEQUENCE [LARGE SCALE GENOMIC DNA]</scope>
    <source>
        <strain evidence="2 3">DSM 52655</strain>
    </source>
</reference>
<feature type="region of interest" description="Disordered" evidence="1">
    <location>
        <begin position="158"/>
        <end position="181"/>
    </location>
</feature>
<dbReference type="EMBL" id="CP022098">
    <property type="protein sequence ID" value="ATB39627.1"/>
    <property type="molecule type" value="Genomic_DNA"/>
</dbReference>
<dbReference type="KEGG" id="cfus:CYFUS_005072"/>
<proteinExistence type="predicted"/>